<proteinExistence type="predicted"/>
<organism evidence="3 4">
    <name type="scientific">Venatoribacter cucullus</name>
    <dbReference type="NCBI Taxonomy" id="2661630"/>
    <lineage>
        <taxon>Bacteria</taxon>
        <taxon>Pseudomonadati</taxon>
        <taxon>Pseudomonadota</taxon>
        <taxon>Gammaproteobacteria</taxon>
        <taxon>Oceanospirillales</taxon>
        <taxon>Oceanospirillaceae</taxon>
        <taxon>Venatoribacter</taxon>
    </lineage>
</organism>
<name>A0A9X7V3U1_9GAMM</name>
<dbReference type="Proteomes" id="UP000596074">
    <property type="component" value="Chromosome"/>
</dbReference>
<feature type="coiled-coil region" evidence="1">
    <location>
        <begin position="52"/>
        <end position="121"/>
    </location>
</feature>
<evidence type="ECO:0000256" key="2">
    <source>
        <dbReference type="SAM" id="Phobius"/>
    </source>
</evidence>
<evidence type="ECO:0000256" key="1">
    <source>
        <dbReference type="SAM" id="Coils"/>
    </source>
</evidence>
<evidence type="ECO:0000313" key="4">
    <source>
        <dbReference type="Proteomes" id="UP000596074"/>
    </source>
</evidence>
<dbReference type="AlphaFoldDB" id="A0A9X7V3U1"/>
<accession>A0A9X7V3U1</accession>
<reference evidence="3 4" key="1">
    <citation type="submission" date="2019-11" db="EMBL/GenBank/DDBJ databases">
        <title>Venatorbacter sp. nov. a predator of Campylobacter and other Gram-negative bacteria.</title>
        <authorList>
            <person name="Saeedi A."/>
            <person name="Cummings N.J."/>
            <person name="Connerton I.F."/>
            <person name="Connerton P.L."/>
        </authorList>
    </citation>
    <scope>NUCLEOTIDE SEQUENCE [LARGE SCALE GENOMIC DNA]</scope>
    <source>
        <strain evidence="3">XL5</strain>
    </source>
</reference>
<feature type="transmembrane region" description="Helical" evidence="2">
    <location>
        <begin position="26"/>
        <end position="45"/>
    </location>
</feature>
<keyword evidence="2" id="KW-1133">Transmembrane helix</keyword>
<dbReference type="InterPro" id="IPR046703">
    <property type="entry name" value="DUF6776"/>
</dbReference>
<keyword evidence="2" id="KW-0812">Transmembrane</keyword>
<dbReference type="KEGG" id="vcw:GJQ55_11995"/>
<keyword evidence="2" id="KW-0472">Membrane</keyword>
<keyword evidence="4" id="KW-1185">Reference proteome</keyword>
<gene>
    <name evidence="3" type="ORF">GJQ55_11995</name>
</gene>
<dbReference type="Pfam" id="PF20567">
    <property type="entry name" value="DUF6776"/>
    <property type="match status" value="1"/>
</dbReference>
<evidence type="ECO:0000313" key="3">
    <source>
        <dbReference type="EMBL" id="QQD25144.1"/>
    </source>
</evidence>
<dbReference type="EMBL" id="CP046056">
    <property type="protein sequence ID" value="QQD25144.1"/>
    <property type="molecule type" value="Genomic_DNA"/>
</dbReference>
<sequence length="243" mass="27335">MAVVKGSQQERLVIRQYQPWERFRRAVYFLLLIALVGVGGYYGGLYDSMSRIQQLTLERDSLSSELQAAERSIASFTQRVNVLEKGGEVDRKATEGIRQTVKELKAQISTLEEEVSFYKGIMAPSSNDRGLRVSKIDIAALENVGSFRYSIMLTQVADNSSYISGLAAVNFVGLRNGERVILPLRDLDSSVTDLGVKFRFRYFQEISGELQLPEQFVPEQVQVVLQSTGGKAQRVEQTIDWPQ</sequence>
<keyword evidence="1" id="KW-0175">Coiled coil</keyword>
<dbReference type="RefSeq" id="WP_228345209.1">
    <property type="nucleotide sequence ID" value="NZ_CP046056.1"/>
</dbReference>
<protein>
    <submittedName>
        <fullName evidence="3">Uncharacterized protein</fullName>
    </submittedName>
</protein>